<sequence>MLNLRSDIKKIGLFITGIFITTCLFAQTTSNRNSATPDTIAYHKVVLDYQSKLISWITPQSKAYDQFLHQRWNFIKTKVPNSPGPAPRSNYPQYYFYASFVIKDGKMEIKDWMNDVAEKLPNWFESARLYYAYTGDLSVMKIVKDLMDYSLEHGTSPATFAWPNFPYTTTNPGDTEFLGFTRQGHLALHEVQVDHAGDMGLAYYRMYLYSGEKKYLNAALHVANVLAANARIGTADKSVWPYRVIMDSGKITAEYGANWAGCYMLMDNLVRDNLGNVAFYKEALIKARNFILQFPMETGYWTDGHTDTDVNSNTYKSNMSASNTTLCMFDYAELDPNWKVDIPKLIKWTEDNFVFRCAPGEPATQWGANIVGEQDGYLPKMDYQTARYGAECARWYAVSGDKTYKEKAYRSLNWVTYCNTEEGLANESPVSSIDTWWSDCYGECPRMFYQAFAAIPEWAPQGENHILYSEGILKNVAYQSKEVQYTPTNNIGTEFLRLDFKPAKITIEGTAISENRDVHNDTYKLKDLGNGDYSLIVNHKHSGRIVISENKKEPLNK</sequence>
<dbReference type="KEGG" id="anf:AQPE_2761"/>
<evidence type="ECO:0000313" key="1">
    <source>
        <dbReference type="EMBL" id="BBE18598.1"/>
    </source>
</evidence>
<dbReference type="InterPro" id="IPR008928">
    <property type="entry name" value="6-hairpin_glycosidase_sf"/>
</dbReference>
<dbReference type="AlphaFoldDB" id="A0A5K7SAJ1"/>
<evidence type="ECO:0000313" key="2">
    <source>
        <dbReference type="Proteomes" id="UP001193389"/>
    </source>
</evidence>
<dbReference type="GO" id="GO:0005975">
    <property type="term" value="P:carbohydrate metabolic process"/>
    <property type="evidence" value="ECO:0007669"/>
    <property type="project" value="InterPro"/>
</dbReference>
<reference evidence="1" key="1">
    <citation type="journal article" date="2020" name="Int. J. Syst. Evol. Microbiol.">
        <title>Aquipluma nitroreducens gen. nov. sp. nov., a novel facultatively anaerobic bacterium isolated from a freshwater lake.</title>
        <authorList>
            <person name="Watanabe M."/>
            <person name="Kojima H."/>
            <person name="Fukui M."/>
        </authorList>
    </citation>
    <scope>NUCLEOTIDE SEQUENCE</scope>
    <source>
        <strain evidence="1">MeG22</strain>
    </source>
</reference>
<accession>A0A5K7SAJ1</accession>
<name>A0A5K7SAJ1_9BACT</name>
<protein>
    <submittedName>
        <fullName evidence="1">Uncharacterized protein</fullName>
    </submittedName>
</protein>
<dbReference type="Proteomes" id="UP001193389">
    <property type="component" value="Chromosome"/>
</dbReference>
<dbReference type="EMBL" id="AP018694">
    <property type="protein sequence ID" value="BBE18598.1"/>
    <property type="molecule type" value="Genomic_DNA"/>
</dbReference>
<gene>
    <name evidence="1" type="ORF">AQPE_2761</name>
</gene>
<proteinExistence type="predicted"/>
<dbReference type="SUPFAM" id="SSF48208">
    <property type="entry name" value="Six-hairpin glycosidases"/>
    <property type="match status" value="1"/>
</dbReference>
<organism evidence="1 2">
    <name type="scientific">Aquipluma nitroreducens</name>
    <dbReference type="NCBI Taxonomy" id="2010828"/>
    <lineage>
        <taxon>Bacteria</taxon>
        <taxon>Pseudomonadati</taxon>
        <taxon>Bacteroidota</taxon>
        <taxon>Bacteroidia</taxon>
        <taxon>Marinilabiliales</taxon>
        <taxon>Prolixibacteraceae</taxon>
        <taxon>Aquipluma</taxon>
    </lineage>
</organism>
<keyword evidence="2" id="KW-1185">Reference proteome</keyword>
<dbReference type="RefSeq" id="WP_318346921.1">
    <property type="nucleotide sequence ID" value="NZ_AP018694.1"/>
</dbReference>